<evidence type="ECO:0000313" key="3">
    <source>
        <dbReference type="Proteomes" id="UP000295270"/>
    </source>
</evidence>
<proteinExistence type="predicted"/>
<evidence type="ECO:0000313" key="1">
    <source>
        <dbReference type="EMBL" id="TCN59898.1"/>
    </source>
</evidence>
<evidence type="ECO:0000313" key="2">
    <source>
        <dbReference type="EMBL" id="TEB45148.1"/>
    </source>
</evidence>
<comment type="caution">
    <text evidence="2">The sequence shown here is derived from an EMBL/GenBank/DDBJ whole genome shotgun (WGS) entry which is preliminary data.</text>
</comment>
<accession>A0A4Y7UGY3</accession>
<dbReference type="PROSITE" id="PS51257">
    <property type="entry name" value="PROKAR_LIPOPROTEIN"/>
    <property type="match status" value="1"/>
</dbReference>
<dbReference type="RefSeq" id="WP_132033913.1">
    <property type="nucleotide sequence ID" value="NZ_QWDN01000002.1"/>
</dbReference>
<evidence type="ECO:0000313" key="4">
    <source>
        <dbReference type="Proteomes" id="UP000298340"/>
    </source>
</evidence>
<sequence length="131" mass="15576">MKQIKVTPVFFILLLALTACKKEKKDDEIIIESENSASYFQEKLNNIELMDSLSKRVIEHGDTKAYFEIQSIYNIAEQRQTSALYYALIMANKYHYNQAYYDVYYILNSPKVDNKTREMANEYLKKYKKEK</sequence>
<dbReference type="AlphaFoldDB" id="A0A4Y7UGY3"/>
<dbReference type="Proteomes" id="UP000298340">
    <property type="component" value="Unassembled WGS sequence"/>
</dbReference>
<reference evidence="1 3" key="1">
    <citation type="journal article" date="2015" name="Stand. Genomic Sci.">
        <title>Genomic Encyclopedia of Bacterial and Archaeal Type Strains, Phase III: the genomes of soil and plant-associated and newly described type strains.</title>
        <authorList>
            <person name="Whitman W.B."/>
            <person name="Woyke T."/>
            <person name="Klenk H.P."/>
            <person name="Zhou Y."/>
            <person name="Lilburn T.G."/>
            <person name="Beck B.J."/>
            <person name="De Vos P."/>
            <person name="Vandamme P."/>
            <person name="Eisen J.A."/>
            <person name="Garrity G."/>
            <person name="Hugenholtz P."/>
            <person name="Kyrpides N.C."/>
        </authorList>
    </citation>
    <scope>NUCLEOTIDE SEQUENCE [LARGE SCALE GENOMIC DNA]</scope>
    <source>
        <strain evidence="1 3">P5626</strain>
    </source>
</reference>
<dbReference type="EMBL" id="SLWA01000002">
    <property type="protein sequence ID" value="TCN59898.1"/>
    <property type="molecule type" value="Genomic_DNA"/>
</dbReference>
<evidence type="ECO:0008006" key="5">
    <source>
        <dbReference type="Google" id="ProtNLM"/>
    </source>
</evidence>
<reference evidence="1" key="3">
    <citation type="submission" date="2019-03" db="EMBL/GenBank/DDBJ databases">
        <authorList>
            <person name="Whitman W."/>
            <person name="Huntemann M."/>
            <person name="Clum A."/>
            <person name="Pillay M."/>
            <person name="Palaniappan K."/>
            <person name="Varghese N."/>
            <person name="Mikhailova N."/>
            <person name="Stamatis D."/>
            <person name="Reddy T."/>
            <person name="Daum C."/>
            <person name="Shapiro N."/>
            <person name="Ivanova N."/>
            <person name="Kyrpides N."/>
            <person name="Woyke T."/>
        </authorList>
    </citation>
    <scope>NUCLEOTIDE SEQUENCE</scope>
    <source>
        <strain evidence="1">P5626</strain>
    </source>
</reference>
<keyword evidence="3" id="KW-1185">Reference proteome</keyword>
<name>A0A4Y7UGY3_9FLAO</name>
<dbReference type="Proteomes" id="UP000295270">
    <property type="component" value="Unassembled WGS sequence"/>
</dbReference>
<organism evidence="2 4">
    <name type="scientific">Flavobacterium circumlabens</name>
    <dbReference type="NCBI Taxonomy" id="2133765"/>
    <lineage>
        <taxon>Bacteria</taxon>
        <taxon>Pseudomonadati</taxon>
        <taxon>Bacteroidota</taxon>
        <taxon>Flavobacteriia</taxon>
        <taxon>Flavobacteriales</taxon>
        <taxon>Flavobacteriaceae</taxon>
        <taxon>Flavobacterium</taxon>
    </lineage>
</organism>
<dbReference type="EMBL" id="QWDN01000002">
    <property type="protein sequence ID" value="TEB45148.1"/>
    <property type="molecule type" value="Genomic_DNA"/>
</dbReference>
<reference evidence="2 4" key="2">
    <citation type="journal article" date="2018" name="Syst. Appl. Microbiol.">
        <title>Flavobacterium circumlabens sp. nov. and Flavobacterium cupreum sp. nov., two psychrotrophic species isolated from Antarctic environmental samples.</title>
        <authorList>
            <person name="Kralova S."/>
            <person name="Busse H.J."/>
            <person name="Svec P."/>
            <person name="Maslanova I."/>
            <person name="Stankova E."/>
            <person name="Bartak M."/>
            <person name="Sedlacek I."/>
        </authorList>
    </citation>
    <scope>NUCLEOTIDE SEQUENCE [LARGE SCALE GENOMIC DNA]</scope>
    <source>
        <strain evidence="2 4">CCM 8828</strain>
    </source>
</reference>
<gene>
    <name evidence="2" type="ORF">D0809_08220</name>
    <name evidence="1" type="ORF">EV142_102518</name>
</gene>
<dbReference type="OrthoDB" id="1376788at2"/>
<protein>
    <recommendedName>
        <fullName evidence="5">Lipoprotein</fullName>
    </recommendedName>
</protein>